<dbReference type="STRING" id="1940790.L21SP3_00103"/>
<evidence type="ECO:0000256" key="8">
    <source>
        <dbReference type="SAM" id="MobiDB-lite"/>
    </source>
</evidence>
<dbReference type="OrthoDB" id="9797363at2"/>
<keyword evidence="3" id="KW-0645">Protease</keyword>
<feature type="transmembrane region" description="Helical" evidence="9">
    <location>
        <begin position="267"/>
        <end position="283"/>
    </location>
</feature>
<evidence type="ECO:0000313" key="10">
    <source>
        <dbReference type="EMBL" id="AQQ08327.1"/>
    </source>
</evidence>
<dbReference type="GO" id="GO:0008233">
    <property type="term" value="F:peptidase activity"/>
    <property type="evidence" value="ECO:0007669"/>
    <property type="project" value="UniProtKB-KW"/>
</dbReference>
<gene>
    <name evidence="10" type="ORF">L21SP3_00103</name>
</gene>
<evidence type="ECO:0000256" key="3">
    <source>
        <dbReference type="ARBA" id="ARBA00022670"/>
    </source>
</evidence>
<dbReference type="KEGG" id="pbu:L21SP3_00103"/>
<organism evidence="10 11">
    <name type="scientific">Sedimentisphaera cyanobacteriorum</name>
    <dbReference type="NCBI Taxonomy" id="1940790"/>
    <lineage>
        <taxon>Bacteria</taxon>
        <taxon>Pseudomonadati</taxon>
        <taxon>Planctomycetota</taxon>
        <taxon>Phycisphaerae</taxon>
        <taxon>Sedimentisphaerales</taxon>
        <taxon>Sedimentisphaeraceae</taxon>
        <taxon>Sedimentisphaera</taxon>
    </lineage>
</organism>
<dbReference type="InterPro" id="IPR013426">
    <property type="entry name" value="EpsH-like"/>
</dbReference>
<evidence type="ECO:0000256" key="1">
    <source>
        <dbReference type="ARBA" id="ARBA00004651"/>
    </source>
</evidence>
<feature type="transmembrane region" description="Helical" evidence="9">
    <location>
        <begin position="128"/>
        <end position="146"/>
    </location>
</feature>
<reference evidence="11" key="1">
    <citation type="submission" date="2017-02" db="EMBL/GenBank/DDBJ databases">
        <title>Comparative genomics and description of representatives of a novel lineage of planctomycetes thriving in anoxic sediments.</title>
        <authorList>
            <person name="Spring S."/>
            <person name="Bunk B."/>
            <person name="Sproer C."/>
            <person name="Klenk H.-P."/>
        </authorList>
    </citation>
    <scope>NUCLEOTIDE SEQUENCE [LARGE SCALE GENOMIC DNA]</scope>
    <source>
        <strain evidence="11">L21-RPul-D3</strain>
    </source>
</reference>
<evidence type="ECO:0000256" key="6">
    <source>
        <dbReference type="ARBA" id="ARBA00022989"/>
    </source>
</evidence>
<evidence type="ECO:0000256" key="5">
    <source>
        <dbReference type="ARBA" id="ARBA00022801"/>
    </source>
</evidence>
<accession>A0A1Q2HLI1</accession>
<feature type="region of interest" description="Disordered" evidence="8">
    <location>
        <begin position="294"/>
        <end position="314"/>
    </location>
</feature>
<proteinExistence type="predicted"/>
<dbReference type="InterPro" id="IPR026392">
    <property type="entry name" value="Exo/Archaeosortase_dom"/>
</dbReference>
<feature type="transmembrane region" description="Helical" evidence="9">
    <location>
        <begin position="75"/>
        <end position="96"/>
    </location>
</feature>
<keyword evidence="11" id="KW-1185">Reference proteome</keyword>
<keyword evidence="2" id="KW-1003">Cell membrane</keyword>
<feature type="transmembrane region" description="Helical" evidence="9">
    <location>
        <begin position="200"/>
        <end position="218"/>
    </location>
</feature>
<keyword evidence="4 9" id="KW-0812">Transmembrane</keyword>
<keyword evidence="5" id="KW-0378">Hydrolase</keyword>
<dbReference type="AlphaFoldDB" id="A0A1Q2HLI1"/>
<dbReference type="GO" id="GO:0005886">
    <property type="term" value="C:plasma membrane"/>
    <property type="evidence" value="ECO:0007669"/>
    <property type="project" value="UniProtKB-SubCell"/>
</dbReference>
<dbReference type="NCBIfam" id="TIGR02602">
    <property type="entry name" value="8TM_EpsH"/>
    <property type="match status" value="1"/>
</dbReference>
<sequence>MAEKVKYSWASLGSLFYLKTAVLTALFVLLFWNNIEDMVRVWMKDPSWSHGFLIPLFSLYLINQRKEELLSKKASPSFLGVLALAAILAVYIFNIVQIRYAYGEPVLMIAALGAVVLAVCGWRMIYHLWLPVAFLIFAVPIPTRLYRELTMPMRMIASQVTTAFLNAIPAIDATVRGVIIEVTYKGVPLETALNVADACSGMRLMMAFLALGVAMAYIHSRPIWQKATLIASIIPIAILCNIIRVTFTAFIYIYIGQQYAKGIYHNMLGMLMLPIALFFYWLVDWFMNNLFEQEGEEEKKEKEDDSPKVVRRKR</sequence>
<comment type="subcellular location">
    <subcellularLocation>
        <location evidence="1">Cell membrane</location>
        <topology evidence="1">Multi-pass membrane protein</topology>
    </subcellularLocation>
</comment>
<evidence type="ECO:0000313" key="11">
    <source>
        <dbReference type="Proteomes" id="UP000188273"/>
    </source>
</evidence>
<feature type="transmembrane region" description="Helical" evidence="9">
    <location>
        <begin position="230"/>
        <end position="255"/>
    </location>
</feature>
<evidence type="ECO:0000256" key="2">
    <source>
        <dbReference type="ARBA" id="ARBA00022475"/>
    </source>
</evidence>
<dbReference type="GO" id="GO:0006508">
    <property type="term" value="P:proteolysis"/>
    <property type="evidence" value="ECO:0007669"/>
    <property type="project" value="UniProtKB-KW"/>
</dbReference>
<name>A0A1Q2HLI1_9BACT</name>
<dbReference type="InterPro" id="IPR019127">
    <property type="entry name" value="Exosortase"/>
</dbReference>
<dbReference type="NCBIfam" id="TIGR04178">
    <property type="entry name" value="exo_archaeo"/>
    <property type="match status" value="1"/>
</dbReference>
<evidence type="ECO:0000256" key="9">
    <source>
        <dbReference type="SAM" id="Phobius"/>
    </source>
</evidence>
<keyword evidence="7 9" id="KW-0472">Membrane</keyword>
<keyword evidence="6 9" id="KW-1133">Transmembrane helix</keyword>
<feature type="transmembrane region" description="Helical" evidence="9">
    <location>
        <begin position="102"/>
        <end position="121"/>
    </location>
</feature>
<feature type="transmembrane region" description="Helical" evidence="9">
    <location>
        <begin position="12"/>
        <end position="35"/>
    </location>
</feature>
<feature type="compositionally biased region" description="Basic and acidic residues" evidence="8">
    <location>
        <begin position="297"/>
        <end position="308"/>
    </location>
</feature>
<dbReference type="Proteomes" id="UP000188273">
    <property type="component" value="Chromosome"/>
</dbReference>
<evidence type="ECO:0000256" key="7">
    <source>
        <dbReference type="ARBA" id="ARBA00023136"/>
    </source>
</evidence>
<dbReference type="EMBL" id="CP019633">
    <property type="protein sequence ID" value="AQQ08327.1"/>
    <property type="molecule type" value="Genomic_DNA"/>
</dbReference>
<dbReference type="RefSeq" id="WP_077538491.1">
    <property type="nucleotide sequence ID" value="NZ_CP019633.1"/>
</dbReference>
<dbReference type="Pfam" id="PF09721">
    <property type="entry name" value="Exosortase_EpsH"/>
    <property type="match status" value="1"/>
</dbReference>
<protein>
    <submittedName>
        <fullName evidence="10">Exosortase D, VPLPA-CTERM-specific</fullName>
    </submittedName>
</protein>
<evidence type="ECO:0000256" key="4">
    <source>
        <dbReference type="ARBA" id="ARBA00022692"/>
    </source>
</evidence>